<reference evidence="2 3" key="1">
    <citation type="submission" date="2020-02" db="EMBL/GenBank/DDBJ databases">
        <title>Genome sequences of Thiorhodococcus mannitoliphagus and Thiorhodococcus minor, purple sulfur photosynthetic bacteria in the gammaproteobacterial family, Chromatiaceae.</title>
        <authorList>
            <person name="Aviles F.A."/>
            <person name="Meyer T.E."/>
            <person name="Kyndt J.A."/>
        </authorList>
    </citation>
    <scope>NUCLEOTIDE SEQUENCE [LARGE SCALE GENOMIC DNA]</scope>
    <source>
        <strain evidence="2 3">DSM 11518</strain>
    </source>
</reference>
<dbReference type="Pfam" id="PF08379">
    <property type="entry name" value="Bact_transglu_N"/>
    <property type="match status" value="1"/>
</dbReference>
<dbReference type="Gene3D" id="3.10.620.30">
    <property type="match status" value="1"/>
</dbReference>
<comment type="caution">
    <text evidence="2">The sequence shown here is derived from an EMBL/GenBank/DDBJ whole genome shotgun (WGS) entry which is preliminary data.</text>
</comment>
<dbReference type="InterPro" id="IPR038765">
    <property type="entry name" value="Papain-like_cys_pep_sf"/>
</dbReference>
<accession>A0A6M0JTI9</accession>
<evidence type="ECO:0000259" key="1">
    <source>
        <dbReference type="SMART" id="SM00460"/>
    </source>
</evidence>
<proteinExistence type="predicted"/>
<dbReference type="Pfam" id="PF01841">
    <property type="entry name" value="Transglut_core"/>
    <property type="match status" value="1"/>
</dbReference>
<dbReference type="Proteomes" id="UP000483379">
    <property type="component" value="Unassembled WGS sequence"/>
</dbReference>
<sequence>MRYHIQRACRMRFSVPAREHHVQIRLAPSHDQDQSVIRVLLDVAPKTHAARAYDGFGNLAHHFAILAAHEELSFEIEAEVETRHANPFDFDLVPSAHELDWIAERLRQSPRLWDLVLHRSAMTPELPQEIAGQTVPVLREGRQLIDQVQDLMRWMRGLIAYRPAEAEPALALVSALEGGAGSAGDLAHLLIAVARQWQVPARFVSGYLDAAYFDPDSSADLDALPQRQHHWAEVLIPGSGWTGFDPALGLLADATYVRVAVGRDAQDTAAIKQSCRGDGIAPEVDDRLSVSRLSLS</sequence>
<evidence type="ECO:0000313" key="3">
    <source>
        <dbReference type="Proteomes" id="UP000483379"/>
    </source>
</evidence>
<evidence type="ECO:0000313" key="2">
    <source>
        <dbReference type="EMBL" id="NEV60860.1"/>
    </source>
</evidence>
<dbReference type="SMART" id="SM00460">
    <property type="entry name" value="TGc"/>
    <property type="match status" value="1"/>
</dbReference>
<keyword evidence="3" id="KW-1185">Reference proteome</keyword>
<dbReference type="RefSeq" id="WP_164450903.1">
    <property type="nucleotide sequence ID" value="NZ_JAAIJQ010000005.1"/>
</dbReference>
<dbReference type="SUPFAM" id="SSF54001">
    <property type="entry name" value="Cysteine proteinases"/>
    <property type="match status" value="1"/>
</dbReference>
<gene>
    <name evidence="2" type="ORF">G3446_02935</name>
</gene>
<dbReference type="InterPro" id="IPR002931">
    <property type="entry name" value="Transglutaminase-like"/>
</dbReference>
<dbReference type="AlphaFoldDB" id="A0A6M0JTI9"/>
<dbReference type="InterPro" id="IPR013589">
    <property type="entry name" value="Bac_transglu_N"/>
</dbReference>
<dbReference type="EMBL" id="JAAIJQ010000005">
    <property type="protein sequence ID" value="NEV60860.1"/>
    <property type="molecule type" value="Genomic_DNA"/>
</dbReference>
<dbReference type="PANTHER" id="PTHR33490:SF6">
    <property type="entry name" value="SLL1049 PROTEIN"/>
    <property type="match status" value="1"/>
</dbReference>
<name>A0A6M0JTI9_9GAMM</name>
<dbReference type="PANTHER" id="PTHR33490">
    <property type="entry name" value="BLR5614 PROTEIN-RELATED"/>
    <property type="match status" value="1"/>
</dbReference>
<protein>
    <submittedName>
        <fullName evidence="2">Transglutaminase family protein</fullName>
    </submittedName>
</protein>
<organism evidence="2 3">
    <name type="scientific">Thiorhodococcus minor</name>
    <dbReference type="NCBI Taxonomy" id="57489"/>
    <lineage>
        <taxon>Bacteria</taxon>
        <taxon>Pseudomonadati</taxon>
        <taxon>Pseudomonadota</taxon>
        <taxon>Gammaproteobacteria</taxon>
        <taxon>Chromatiales</taxon>
        <taxon>Chromatiaceae</taxon>
        <taxon>Thiorhodococcus</taxon>
    </lineage>
</organism>
<feature type="domain" description="Transglutaminase-like" evidence="1">
    <location>
        <begin position="175"/>
        <end position="248"/>
    </location>
</feature>